<accession>A0A059XPB2</accession>
<protein>
    <submittedName>
        <fullName evidence="2">GCN5 family acetyltransferase</fullName>
    </submittedName>
</protein>
<organism evidence="2 3">
    <name type="scientific">Leptospirillum ferriphilum YSK</name>
    <dbReference type="NCBI Taxonomy" id="1441628"/>
    <lineage>
        <taxon>Bacteria</taxon>
        <taxon>Pseudomonadati</taxon>
        <taxon>Nitrospirota</taxon>
        <taxon>Nitrospiria</taxon>
        <taxon>Nitrospirales</taxon>
        <taxon>Nitrospiraceae</taxon>
        <taxon>Leptospirillum</taxon>
    </lineage>
</organism>
<dbReference type="RefSeq" id="WP_051613789.1">
    <property type="nucleotide sequence ID" value="NZ_CP007243.1"/>
</dbReference>
<sequence>MDREEKEIRVDQAIDLSIRSTPGLRRPVGRLKSLRESLKIARPVITSWDREALVGIARTLTDFTDVASLAGLAVDLVYQKKGIGRELLRRTRLCLESSCTLVLIAALAADSCYAVSGSRRIRGGRVLKGE</sequence>
<dbReference type="OrthoDB" id="482525at2"/>
<evidence type="ECO:0000259" key="1">
    <source>
        <dbReference type="Pfam" id="PF00583"/>
    </source>
</evidence>
<proteinExistence type="predicted"/>
<dbReference type="SUPFAM" id="SSF55729">
    <property type="entry name" value="Acyl-CoA N-acyltransferases (Nat)"/>
    <property type="match status" value="1"/>
</dbReference>
<keyword evidence="3" id="KW-1185">Reference proteome</keyword>
<reference evidence="3" key="1">
    <citation type="submission" date="2014-02" db="EMBL/GenBank/DDBJ databases">
        <title>Complete genome sequence and comparative genomic analysis of the nitrogen-fixing bacterium Leptospirillum ferriphilum YSK.</title>
        <authorList>
            <person name="Guo X."/>
            <person name="Yin H."/>
            <person name="Liang Y."/>
            <person name="Hu Q."/>
            <person name="Ma L."/>
            <person name="Xiao Y."/>
            <person name="Zhang X."/>
            <person name="Qiu G."/>
            <person name="Liu X."/>
        </authorList>
    </citation>
    <scope>NUCLEOTIDE SEQUENCE [LARGE SCALE GENOMIC DNA]</scope>
    <source>
        <strain evidence="3">YSK</strain>
    </source>
</reference>
<dbReference type="KEGG" id="lfp:Y981_05300"/>
<dbReference type="Proteomes" id="UP000027059">
    <property type="component" value="Chromosome"/>
</dbReference>
<reference evidence="2 3" key="2">
    <citation type="journal article" date="2015" name="Biomed. Res. Int.">
        <title>Effects of Arsenite Resistance on the Growth and Functional Gene Expression of Leptospirillum ferriphilum and Acidithiobacillus thiooxidans in Pure Culture and Coculture.</title>
        <authorList>
            <person name="Jiang H."/>
            <person name="Liang Y."/>
            <person name="Yin H."/>
            <person name="Xiao Y."/>
            <person name="Guo X."/>
            <person name="Xu Y."/>
            <person name="Hu Q."/>
            <person name="Liu H."/>
            <person name="Liu X."/>
        </authorList>
    </citation>
    <scope>NUCLEOTIDE SEQUENCE [LARGE SCALE GENOMIC DNA]</scope>
    <source>
        <strain evidence="2 3">YSK</strain>
    </source>
</reference>
<dbReference type="HOGENOM" id="CLU_086503_4_0_0"/>
<dbReference type="Gene3D" id="3.40.630.30">
    <property type="match status" value="1"/>
</dbReference>
<dbReference type="EMBL" id="CP007243">
    <property type="protein sequence ID" value="AIA30399.1"/>
    <property type="molecule type" value="Genomic_DNA"/>
</dbReference>
<dbReference type="Pfam" id="PF00583">
    <property type="entry name" value="Acetyltransf_1"/>
    <property type="match status" value="1"/>
</dbReference>
<feature type="domain" description="N-acetyltransferase" evidence="1">
    <location>
        <begin position="48"/>
        <end position="90"/>
    </location>
</feature>
<dbReference type="AlphaFoldDB" id="A0A059XPB2"/>
<keyword evidence="2" id="KW-0808">Transferase</keyword>
<evidence type="ECO:0000313" key="2">
    <source>
        <dbReference type="EMBL" id="AIA30399.1"/>
    </source>
</evidence>
<name>A0A059XPB2_9BACT</name>
<dbReference type="InterPro" id="IPR016181">
    <property type="entry name" value="Acyl_CoA_acyltransferase"/>
</dbReference>
<dbReference type="GO" id="GO:0016747">
    <property type="term" value="F:acyltransferase activity, transferring groups other than amino-acyl groups"/>
    <property type="evidence" value="ECO:0007669"/>
    <property type="project" value="InterPro"/>
</dbReference>
<gene>
    <name evidence="2" type="ORF">Y981_05300</name>
</gene>
<evidence type="ECO:0000313" key="3">
    <source>
        <dbReference type="Proteomes" id="UP000027059"/>
    </source>
</evidence>
<dbReference type="InterPro" id="IPR000182">
    <property type="entry name" value="GNAT_dom"/>
</dbReference>